<evidence type="ECO:0000313" key="3">
    <source>
        <dbReference type="Proteomes" id="UP000085678"/>
    </source>
</evidence>
<name>A0A1S3JDC8_LINAN</name>
<reference evidence="4" key="1">
    <citation type="submission" date="2025-08" db="UniProtKB">
        <authorList>
            <consortium name="RefSeq"/>
        </authorList>
    </citation>
    <scope>IDENTIFICATION</scope>
    <source>
        <tissue evidence="4">Gonads</tissue>
    </source>
</reference>
<feature type="signal peptide" evidence="2">
    <location>
        <begin position="1"/>
        <end position="24"/>
    </location>
</feature>
<keyword evidence="3" id="KW-1185">Reference proteome</keyword>
<dbReference type="InParanoid" id="A0A1S3JDC8"/>
<dbReference type="KEGG" id="lak:106172311"/>
<organism evidence="3 4">
    <name type="scientific">Lingula anatina</name>
    <name type="common">Brachiopod</name>
    <name type="synonym">Lingula unguis</name>
    <dbReference type="NCBI Taxonomy" id="7574"/>
    <lineage>
        <taxon>Eukaryota</taxon>
        <taxon>Metazoa</taxon>
        <taxon>Spiralia</taxon>
        <taxon>Lophotrochozoa</taxon>
        <taxon>Brachiopoda</taxon>
        <taxon>Linguliformea</taxon>
        <taxon>Lingulata</taxon>
        <taxon>Lingulida</taxon>
        <taxon>Linguloidea</taxon>
        <taxon>Lingulidae</taxon>
        <taxon>Lingula</taxon>
    </lineage>
</organism>
<dbReference type="GeneID" id="106172311"/>
<proteinExistence type="predicted"/>
<evidence type="ECO:0000313" key="4">
    <source>
        <dbReference type="RefSeq" id="XP_013408412.1"/>
    </source>
</evidence>
<sequence>MRQQAFLIGVAFMSLVILFLGVDGAEILHQEKLNEEDHSAGLKSRSKRSGLSHSDDMSSFFATAGERDLRRFTSPPRSGKVDCTVEVQQTRQIGGHCIRVGRLRQTVCVAEGKLFVNNPDCLALH</sequence>
<dbReference type="RefSeq" id="XP_013408412.1">
    <property type="nucleotide sequence ID" value="XM_013552958.1"/>
</dbReference>
<dbReference type="AlphaFoldDB" id="A0A1S3JDC8"/>
<keyword evidence="2" id="KW-0732">Signal</keyword>
<gene>
    <name evidence="4" type="primary">LOC106172311</name>
</gene>
<evidence type="ECO:0000256" key="1">
    <source>
        <dbReference type="SAM" id="MobiDB-lite"/>
    </source>
</evidence>
<protein>
    <submittedName>
        <fullName evidence="4">Uncharacterized protein LOC106172311</fullName>
    </submittedName>
</protein>
<accession>A0A1S3JDC8</accession>
<evidence type="ECO:0000256" key="2">
    <source>
        <dbReference type="SAM" id="SignalP"/>
    </source>
</evidence>
<dbReference type="OrthoDB" id="6156797at2759"/>
<dbReference type="Proteomes" id="UP000085678">
    <property type="component" value="Unplaced"/>
</dbReference>
<feature type="chain" id="PRO_5010386949" evidence="2">
    <location>
        <begin position="25"/>
        <end position="125"/>
    </location>
</feature>
<feature type="region of interest" description="Disordered" evidence="1">
    <location>
        <begin position="36"/>
        <end position="55"/>
    </location>
</feature>